<dbReference type="Pfam" id="PF12276">
    <property type="entry name" value="DUF3617"/>
    <property type="match status" value="1"/>
</dbReference>
<dbReference type="InterPro" id="IPR022061">
    <property type="entry name" value="DUF3617"/>
</dbReference>
<protein>
    <recommendedName>
        <fullName evidence="2">DUF3617 family protein</fullName>
    </recommendedName>
</protein>
<reference evidence="1" key="1">
    <citation type="submission" date="2019-08" db="EMBL/GenBank/DDBJ databases">
        <authorList>
            <person name="Kucharzyk K."/>
            <person name="Murdoch R.W."/>
            <person name="Higgins S."/>
            <person name="Loffler F."/>
        </authorList>
    </citation>
    <scope>NUCLEOTIDE SEQUENCE</scope>
</reference>
<comment type="caution">
    <text evidence="1">The sequence shown here is derived from an EMBL/GenBank/DDBJ whole genome shotgun (WGS) entry which is preliminary data.</text>
</comment>
<accession>A0A645JBH5</accession>
<evidence type="ECO:0000313" key="1">
    <source>
        <dbReference type="EMBL" id="MPN61065.1"/>
    </source>
</evidence>
<name>A0A645JBH5_9ZZZZ</name>
<gene>
    <name evidence="1" type="ORF">SDC9_208799</name>
</gene>
<sequence>MQQCVDTASDKAMQQMATGMMGGMKCEKNDQKKDGNKYVGHSICQMGPSKLETKSVTTGDFEKDYTITSESTFNPPMAGVSTSKSTVSAKWVGPCKADQKPGDMIINGQKMNMLNMGGAKK</sequence>
<dbReference type="EMBL" id="VSSQ01137161">
    <property type="protein sequence ID" value="MPN61065.1"/>
    <property type="molecule type" value="Genomic_DNA"/>
</dbReference>
<proteinExistence type="predicted"/>
<dbReference type="AlphaFoldDB" id="A0A645JBH5"/>
<organism evidence="1">
    <name type="scientific">bioreactor metagenome</name>
    <dbReference type="NCBI Taxonomy" id="1076179"/>
    <lineage>
        <taxon>unclassified sequences</taxon>
        <taxon>metagenomes</taxon>
        <taxon>ecological metagenomes</taxon>
    </lineage>
</organism>
<evidence type="ECO:0008006" key="2">
    <source>
        <dbReference type="Google" id="ProtNLM"/>
    </source>
</evidence>